<dbReference type="GO" id="GO:0003755">
    <property type="term" value="F:peptidyl-prolyl cis-trans isomerase activity"/>
    <property type="evidence" value="ECO:0007669"/>
    <property type="project" value="UniProtKB-EC"/>
</dbReference>
<keyword evidence="4" id="KW-0963">Cytoplasm</keyword>
<keyword evidence="5 9" id="KW-0697">Rotamase</keyword>
<keyword evidence="6" id="KW-0143">Chaperone</keyword>
<dbReference type="SUPFAM" id="SSF54534">
    <property type="entry name" value="FKBP-like"/>
    <property type="match status" value="1"/>
</dbReference>
<comment type="catalytic activity">
    <reaction evidence="1 9 10">
        <text>[protein]-peptidylproline (omega=180) = [protein]-peptidylproline (omega=0)</text>
        <dbReference type="Rhea" id="RHEA:16237"/>
        <dbReference type="Rhea" id="RHEA-COMP:10747"/>
        <dbReference type="Rhea" id="RHEA-COMP:10748"/>
        <dbReference type="ChEBI" id="CHEBI:83833"/>
        <dbReference type="ChEBI" id="CHEBI:83834"/>
        <dbReference type="EC" id="5.2.1.8"/>
    </reaction>
</comment>
<evidence type="ECO:0000313" key="13">
    <source>
        <dbReference type="Proteomes" id="UP001595710"/>
    </source>
</evidence>
<evidence type="ECO:0000256" key="1">
    <source>
        <dbReference type="ARBA" id="ARBA00000971"/>
    </source>
</evidence>
<proteinExistence type="inferred from homology"/>
<accession>A0ABV7WTB8</accession>
<comment type="caution">
    <text evidence="12">The sequence shown here is derived from an EMBL/GenBank/DDBJ whole genome shotgun (WGS) entry which is preliminary data.</text>
</comment>
<dbReference type="PANTHER" id="PTHR47861">
    <property type="entry name" value="FKBP-TYPE PEPTIDYL-PROLYL CIS-TRANS ISOMERASE SLYD"/>
    <property type="match status" value="1"/>
</dbReference>
<dbReference type="Gene3D" id="3.10.50.40">
    <property type="match status" value="1"/>
</dbReference>
<reference evidence="13" key="1">
    <citation type="journal article" date="2019" name="Int. J. Syst. Evol. Microbiol.">
        <title>The Global Catalogue of Microorganisms (GCM) 10K type strain sequencing project: providing services to taxonomists for standard genome sequencing and annotation.</title>
        <authorList>
            <consortium name="The Broad Institute Genomics Platform"/>
            <consortium name="The Broad Institute Genome Sequencing Center for Infectious Disease"/>
            <person name="Wu L."/>
            <person name="Ma J."/>
        </authorList>
    </citation>
    <scope>NUCLEOTIDE SEQUENCE [LARGE SCALE GENOMIC DNA]</scope>
    <source>
        <strain evidence="13">CECT 8288</strain>
    </source>
</reference>
<evidence type="ECO:0000256" key="8">
    <source>
        <dbReference type="ARBA" id="ARBA00037071"/>
    </source>
</evidence>
<dbReference type="Proteomes" id="UP001595710">
    <property type="component" value="Unassembled WGS sequence"/>
</dbReference>
<dbReference type="PROSITE" id="PS50059">
    <property type="entry name" value="FKBP_PPIASE"/>
    <property type="match status" value="1"/>
</dbReference>
<comment type="similarity">
    <text evidence="3 10">Belongs to the FKBP-type PPIase family.</text>
</comment>
<gene>
    <name evidence="12" type="ORF">ACFOND_11075</name>
</gene>
<evidence type="ECO:0000256" key="9">
    <source>
        <dbReference type="PROSITE-ProRule" id="PRU00277"/>
    </source>
</evidence>
<feature type="domain" description="PPIase FKBP-type" evidence="11">
    <location>
        <begin position="6"/>
        <end position="79"/>
    </location>
</feature>
<evidence type="ECO:0000256" key="2">
    <source>
        <dbReference type="ARBA" id="ARBA00004496"/>
    </source>
</evidence>
<dbReference type="EC" id="5.2.1.8" evidence="10"/>
<dbReference type="InterPro" id="IPR046357">
    <property type="entry name" value="PPIase_dom_sf"/>
</dbReference>
<dbReference type="Pfam" id="PF00254">
    <property type="entry name" value="FKBP_C"/>
    <property type="match status" value="1"/>
</dbReference>
<evidence type="ECO:0000256" key="6">
    <source>
        <dbReference type="ARBA" id="ARBA00023186"/>
    </source>
</evidence>
<evidence type="ECO:0000256" key="5">
    <source>
        <dbReference type="ARBA" id="ARBA00023110"/>
    </source>
</evidence>
<evidence type="ECO:0000256" key="3">
    <source>
        <dbReference type="ARBA" id="ARBA00006577"/>
    </source>
</evidence>
<name>A0ABV7WTB8_9GAMM</name>
<evidence type="ECO:0000256" key="7">
    <source>
        <dbReference type="ARBA" id="ARBA00023235"/>
    </source>
</evidence>
<keyword evidence="7 9" id="KW-0413">Isomerase</keyword>
<comment type="subcellular location">
    <subcellularLocation>
        <location evidence="2">Cytoplasm</location>
    </subcellularLocation>
</comment>
<dbReference type="PANTHER" id="PTHR47861:SF3">
    <property type="entry name" value="FKBP-TYPE PEPTIDYL-PROLYL CIS-TRANS ISOMERASE SLYD"/>
    <property type="match status" value="1"/>
</dbReference>
<sequence length="159" mass="17279">MNISKDTVVEMHYTLSEAGKQIESSFDTDPLVYLHGHSGMLEGVEAALEGKAAGDKIEVTLSPEKAYGEIKENAIQRIPLKHLQGAKKWKAGMTAIVESNQGRKQVTLVKVGKFNADCDLNHPLAGKTLDFSIEILNVRAAEPEEVAHGHVHGKGGHHH</sequence>
<keyword evidence="13" id="KW-1185">Reference proteome</keyword>
<evidence type="ECO:0000259" key="11">
    <source>
        <dbReference type="PROSITE" id="PS50059"/>
    </source>
</evidence>
<organism evidence="12 13">
    <name type="scientific">Reinekea marina</name>
    <dbReference type="NCBI Taxonomy" id="1310421"/>
    <lineage>
        <taxon>Bacteria</taxon>
        <taxon>Pseudomonadati</taxon>
        <taxon>Pseudomonadota</taxon>
        <taxon>Gammaproteobacteria</taxon>
        <taxon>Oceanospirillales</taxon>
        <taxon>Saccharospirillaceae</taxon>
        <taxon>Reinekea</taxon>
    </lineage>
</organism>
<evidence type="ECO:0000313" key="12">
    <source>
        <dbReference type="EMBL" id="MFC3702187.1"/>
    </source>
</evidence>
<evidence type="ECO:0000256" key="4">
    <source>
        <dbReference type="ARBA" id="ARBA00022490"/>
    </source>
</evidence>
<dbReference type="InterPro" id="IPR001179">
    <property type="entry name" value="PPIase_FKBP_dom"/>
</dbReference>
<evidence type="ECO:0000256" key="10">
    <source>
        <dbReference type="RuleBase" id="RU003915"/>
    </source>
</evidence>
<protein>
    <recommendedName>
        <fullName evidence="10">Peptidyl-prolyl cis-trans isomerase</fullName>
        <ecNumber evidence="10">5.2.1.8</ecNumber>
    </recommendedName>
</protein>
<dbReference type="RefSeq" id="WP_290281492.1">
    <property type="nucleotide sequence ID" value="NZ_JAUFQI010000001.1"/>
</dbReference>
<comment type="function">
    <text evidence="8">Also involved in hydrogenase metallocenter assembly, probably by participating in the nickel insertion step. This function in hydrogenase biosynthesis requires chaperone activity and the presence of the metal-binding domain, but not PPIase activity.</text>
</comment>
<dbReference type="EMBL" id="JBHRYN010000012">
    <property type="protein sequence ID" value="MFC3702187.1"/>
    <property type="molecule type" value="Genomic_DNA"/>
</dbReference>